<evidence type="ECO:0000313" key="3">
    <source>
        <dbReference type="WBParaSite" id="L893_g19880.t1"/>
    </source>
</evidence>
<dbReference type="AlphaFoldDB" id="A0A1I7YUN9"/>
<sequence>MARRTASKCALCKRSLFVFESREEDHRQPLTRRVHLLRPSIIASMAFAEPTREFRVLQERVQGRGSVVIASSEPEVRDRQKEGDYRESLQVS</sequence>
<evidence type="ECO:0000313" key="2">
    <source>
        <dbReference type="Proteomes" id="UP000095287"/>
    </source>
</evidence>
<accession>A0A1I7YUN9</accession>
<dbReference type="Proteomes" id="UP000095287">
    <property type="component" value="Unplaced"/>
</dbReference>
<reference evidence="3" key="1">
    <citation type="submission" date="2016-11" db="UniProtKB">
        <authorList>
            <consortium name="WormBaseParasite"/>
        </authorList>
    </citation>
    <scope>IDENTIFICATION</scope>
</reference>
<feature type="region of interest" description="Disordered" evidence="1">
    <location>
        <begin position="68"/>
        <end position="92"/>
    </location>
</feature>
<name>A0A1I7YUN9_9BILA</name>
<feature type="compositionally biased region" description="Basic and acidic residues" evidence="1">
    <location>
        <begin position="74"/>
        <end position="92"/>
    </location>
</feature>
<keyword evidence="2" id="KW-1185">Reference proteome</keyword>
<evidence type="ECO:0000256" key="1">
    <source>
        <dbReference type="SAM" id="MobiDB-lite"/>
    </source>
</evidence>
<protein>
    <submittedName>
        <fullName evidence="3">Uncharacterized protein</fullName>
    </submittedName>
</protein>
<organism evidence="2 3">
    <name type="scientific">Steinernema glaseri</name>
    <dbReference type="NCBI Taxonomy" id="37863"/>
    <lineage>
        <taxon>Eukaryota</taxon>
        <taxon>Metazoa</taxon>
        <taxon>Ecdysozoa</taxon>
        <taxon>Nematoda</taxon>
        <taxon>Chromadorea</taxon>
        <taxon>Rhabditida</taxon>
        <taxon>Tylenchina</taxon>
        <taxon>Panagrolaimomorpha</taxon>
        <taxon>Strongyloidoidea</taxon>
        <taxon>Steinernematidae</taxon>
        <taxon>Steinernema</taxon>
    </lineage>
</organism>
<proteinExistence type="predicted"/>
<dbReference type="WBParaSite" id="L893_g19880.t1">
    <property type="protein sequence ID" value="L893_g19880.t1"/>
    <property type="gene ID" value="L893_g19880"/>
</dbReference>